<feature type="binding site" evidence="12">
    <location>
        <position position="316"/>
    </location>
    <ligand>
        <name>a divalent metal cation</name>
        <dbReference type="ChEBI" id="CHEBI:60240"/>
    </ligand>
</feature>
<feature type="binding site" evidence="12">
    <location>
        <position position="222"/>
    </location>
    <ligand>
        <name>a divalent metal cation</name>
        <dbReference type="ChEBI" id="CHEBI:60240"/>
    </ligand>
</feature>
<comment type="similarity">
    <text evidence="8 9">Belongs to the histone deacetylase family. HD Type 1 subfamily.</text>
</comment>
<feature type="binding site" evidence="11">
    <location>
        <position position="355"/>
    </location>
    <ligand>
        <name>substrate</name>
    </ligand>
</feature>
<dbReference type="FunFam" id="3.40.800.20:FF:000007">
    <property type="entry name" value="Histone deacetylase"/>
    <property type="match status" value="1"/>
</dbReference>
<sequence>MSVLTRLPVPSLGQSIVQEYGRPSPEDEMDIDSLSLQDKILRQVDLNNIERPHGCTVSFHYNHDVESHHFGRHHPMKPWRLTLTKQLVLSYGLQYAMDCYETRAASKEELEMFHKSDYLEFLESVRPKDVVDRQELLRQYNFGDDCPVFDGLWDYCTLYSGASIDAARKLINNQADIAINWSGGLHHAKKSEASGFCYINDIVVAIVELLRHHPRILYVDIDVHHGDGVEQAFASTDRVMTLSYHKYNPEEFFPGTGGLHETGPENPNNPGAHHGLNVPLKDGIDDDEYIDLFDTVTGAVIESYHPTAIVLQCGADSLGGDRLGRFNLNITAHGHCIDFIKRQGLPLLVIGGGGYTARNVARVWCHETSLCVQAQLNNELPAHIPYRQAFAGVAHGDMQLYPNLSNLEVRHPNQHDRKYFENIKAKIREQLRYLQGAPSVQMRHIPPNLLGLREELDEEIKEEREAEKVTRRKKERNVGGRGEHRFV</sequence>
<dbReference type="Pfam" id="PF00850">
    <property type="entry name" value="Hist_deacetyl"/>
    <property type="match status" value="1"/>
</dbReference>
<reference evidence="15" key="1">
    <citation type="journal article" date="2020" name="Stud. Mycol.">
        <title>101 Dothideomycetes genomes: a test case for predicting lifestyles and emergence of pathogens.</title>
        <authorList>
            <person name="Haridas S."/>
            <person name="Albert R."/>
            <person name="Binder M."/>
            <person name="Bloem J."/>
            <person name="Labutti K."/>
            <person name="Salamov A."/>
            <person name="Andreopoulos B."/>
            <person name="Baker S."/>
            <person name="Barry K."/>
            <person name="Bills G."/>
            <person name="Bluhm B."/>
            <person name="Cannon C."/>
            <person name="Castanera R."/>
            <person name="Culley D."/>
            <person name="Daum C."/>
            <person name="Ezra D."/>
            <person name="Gonzalez J."/>
            <person name="Henrissat B."/>
            <person name="Kuo A."/>
            <person name="Liang C."/>
            <person name="Lipzen A."/>
            <person name="Lutzoni F."/>
            <person name="Magnuson J."/>
            <person name="Mondo S."/>
            <person name="Nolan M."/>
            <person name="Ohm R."/>
            <person name="Pangilinan J."/>
            <person name="Park H.-J."/>
            <person name="Ramirez L."/>
            <person name="Alfaro M."/>
            <person name="Sun H."/>
            <person name="Tritt A."/>
            <person name="Yoshinaga Y."/>
            <person name="Zwiers L.-H."/>
            <person name="Turgeon B."/>
            <person name="Goodwin S."/>
            <person name="Spatafora J."/>
            <person name="Crous P."/>
            <person name="Grigoriev I."/>
        </authorList>
    </citation>
    <scope>NUCLEOTIDE SEQUENCE</scope>
    <source>
        <strain evidence="15">Tuck. ex Michener</strain>
    </source>
</reference>
<dbReference type="OrthoDB" id="1918432at2759"/>
<dbReference type="Proteomes" id="UP000800092">
    <property type="component" value="Unassembled WGS sequence"/>
</dbReference>
<feature type="region of interest" description="Disordered" evidence="13">
    <location>
        <begin position="464"/>
        <end position="487"/>
    </location>
</feature>
<evidence type="ECO:0000256" key="9">
    <source>
        <dbReference type="PIRNR" id="PIRNR037913"/>
    </source>
</evidence>
<dbReference type="InterPro" id="IPR023696">
    <property type="entry name" value="Ureohydrolase_dom_sf"/>
</dbReference>
<evidence type="ECO:0000256" key="8">
    <source>
        <dbReference type="ARBA" id="ARBA00061569"/>
    </source>
</evidence>
<keyword evidence="12" id="KW-0479">Metal-binding</keyword>
<keyword evidence="7 9" id="KW-0539">Nucleus</keyword>
<feature type="binding site" evidence="11">
    <location>
        <position position="195"/>
    </location>
    <ligand>
        <name>substrate</name>
    </ligand>
</feature>
<keyword evidence="3 9" id="KW-0378">Hydrolase</keyword>
<dbReference type="PANTHER" id="PTHR10625:SF36">
    <property type="entry name" value="HISTONE DEACETYLASE 3"/>
    <property type="match status" value="1"/>
</dbReference>
<proteinExistence type="inferred from homology"/>
<dbReference type="SUPFAM" id="SSF52768">
    <property type="entry name" value="Arginase/deacetylase"/>
    <property type="match status" value="1"/>
</dbReference>
<evidence type="ECO:0000256" key="3">
    <source>
        <dbReference type="ARBA" id="ARBA00022801"/>
    </source>
</evidence>
<feature type="binding site" evidence="11">
    <location>
        <position position="145"/>
    </location>
    <ligand>
        <name>substrate</name>
    </ligand>
</feature>
<dbReference type="InterPro" id="IPR037138">
    <property type="entry name" value="His_deacetylse_dom_sf"/>
</dbReference>
<dbReference type="EMBL" id="ML991785">
    <property type="protein sequence ID" value="KAF2236450.1"/>
    <property type="molecule type" value="Genomic_DNA"/>
</dbReference>
<evidence type="ECO:0000259" key="14">
    <source>
        <dbReference type="Pfam" id="PF00850"/>
    </source>
</evidence>
<dbReference type="GO" id="GO:0034967">
    <property type="term" value="C:Set3 complex"/>
    <property type="evidence" value="ECO:0007669"/>
    <property type="project" value="UniProtKB-ARBA"/>
</dbReference>
<feature type="active site" description="Proton acceptor" evidence="10">
    <location>
        <position position="187"/>
    </location>
</feature>
<dbReference type="PIRSF" id="PIRSF037913">
    <property type="entry name" value="His_deacetylse_1"/>
    <property type="match status" value="1"/>
</dbReference>
<dbReference type="GO" id="GO:0040029">
    <property type="term" value="P:epigenetic regulation of gene expression"/>
    <property type="evidence" value="ECO:0007669"/>
    <property type="project" value="TreeGrafter"/>
</dbReference>
<dbReference type="Gene3D" id="3.40.800.20">
    <property type="entry name" value="Histone deacetylase domain"/>
    <property type="match status" value="1"/>
</dbReference>
<evidence type="ECO:0000256" key="10">
    <source>
        <dbReference type="PIRSR" id="PIRSR037913-1"/>
    </source>
</evidence>
<dbReference type="EC" id="3.5.1.98" evidence="2 9"/>
<evidence type="ECO:0000256" key="6">
    <source>
        <dbReference type="ARBA" id="ARBA00023163"/>
    </source>
</evidence>
<evidence type="ECO:0000256" key="1">
    <source>
        <dbReference type="ARBA" id="ARBA00004123"/>
    </source>
</evidence>
<evidence type="ECO:0000313" key="15">
    <source>
        <dbReference type="EMBL" id="KAF2236450.1"/>
    </source>
</evidence>
<evidence type="ECO:0000256" key="2">
    <source>
        <dbReference type="ARBA" id="ARBA00012111"/>
    </source>
</evidence>
<evidence type="ECO:0000256" key="7">
    <source>
        <dbReference type="ARBA" id="ARBA00023242"/>
    </source>
</evidence>
<organism evidence="15 16">
    <name type="scientific">Viridothelium virens</name>
    <name type="common">Speckled blister lichen</name>
    <name type="synonym">Trypethelium virens</name>
    <dbReference type="NCBI Taxonomy" id="1048519"/>
    <lineage>
        <taxon>Eukaryota</taxon>
        <taxon>Fungi</taxon>
        <taxon>Dikarya</taxon>
        <taxon>Ascomycota</taxon>
        <taxon>Pezizomycotina</taxon>
        <taxon>Dothideomycetes</taxon>
        <taxon>Dothideomycetes incertae sedis</taxon>
        <taxon>Trypetheliales</taxon>
        <taxon>Trypetheliaceae</taxon>
        <taxon>Viridothelium</taxon>
    </lineage>
</organism>
<keyword evidence="5 9" id="KW-0805">Transcription regulation</keyword>
<keyword evidence="4 9" id="KW-0156">Chromatin regulator</keyword>
<evidence type="ECO:0000256" key="4">
    <source>
        <dbReference type="ARBA" id="ARBA00022853"/>
    </source>
</evidence>
<dbReference type="PRINTS" id="PR01271">
    <property type="entry name" value="HISDACETLASE"/>
</dbReference>
<evidence type="ECO:0000313" key="16">
    <source>
        <dbReference type="Proteomes" id="UP000800092"/>
    </source>
</evidence>
<dbReference type="PRINTS" id="PR01270">
    <property type="entry name" value="HDASUPER"/>
</dbReference>
<feature type="compositionally biased region" description="Basic and acidic residues" evidence="13">
    <location>
        <begin position="476"/>
        <end position="487"/>
    </location>
</feature>
<keyword evidence="16" id="KW-1185">Reference proteome</keyword>
<keyword evidence="6 9" id="KW-0804">Transcription</keyword>
<dbReference type="AlphaFoldDB" id="A0A6A6HG60"/>
<dbReference type="PANTHER" id="PTHR10625">
    <property type="entry name" value="HISTONE DEACETYLASE HDAC1-RELATED"/>
    <property type="match status" value="1"/>
</dbReference>
<evidence type="ECO:0000256" key="11">
    <source>
        <dbReference type="PIRSR" id="PIRSR037913-2"/>
    </source>
</evidence>
<dbReference type="InterPro" id="IPR003084">
    <property type="entry name" value="HDAC_I/II"/>
</dbReference>
<comment type="catalytic activity">
    <reaction evidence="9">
        <text>N(6)-acetyl-L-lysyl-[histone] + H2O = L-lysyl-[histone] + acetate</text>
        <dbReference type="Rhea" id="RHEA:58196"/>
        <dbReference type="Rhea" id="RHEA-COMP:9845"/>
        <dbReference type="Rhea" id="RHEA-COMP:11338"/>
        <dbReference type="ChEBI" id="CHEBI:15377"/>
        <dbReference type="ChEBI" id="CHEBI:29969"/>
        <dbReference type="ChEBI" id="CHEBI:30089"/>
        <dbReference type="ChEBI" id="CHEBI:61930"/>
        <dbReference type="EC" id="3.5.1.98"/>
    </reaction>
</comment>
<dbReference type="InterPro" id="IPR000286">
    <property type="entry name" value="HDACs"/>
</dbReference>
<dbReference type="GO" id="GO:0046872">
    <property type="term" value="F:metal ion binding"/>
    <property type="evidence" value="ECO:0007669"/>
    <property type="project" value="UniProtKB-KW"/>
</dbReference>
<protein>
    <recommendedName>
        <fullName evidence="2 9">Histone deacetylase</fullName>
        <ecNumber evidence="2 9">3.5.1.98</ecNumber>
    </recommendedName>
</protein>
<evidence type="ECO:0000256" key="5">
    <source>
        <dbReference type="ARBA" id="ARBA00023015"/>
    </source>
</evidence>
<comment type="subcellular location">
    <subcellularLocation>
        <location evidence="1 9">Nucleus</location>
    </subcellularLocation>
</comment>
<feature type="domain" description="Histone deacetylase" evidence="14">
    <location>
        <begin position="74"/>
        <end position="369"/>
    </location>
</feature>
<dbReference type="GO" id="GO:0070210">
    <property type="term" value="C:Rpd3L-Expanded complex"/>
    <property type="evidence" value="ECO:0007669"/>
    <property type="project" value="TreeGrafter"/>
</dbReference>
<evidence type="ECO:0000256" key="12">
    <source>
        <dbReference type="PIRSR" id="PIRSR037913-3"/>
    </source>
</evidence>
<gene>
    <name evidence="15" type="ORF">EV356DRAFT_498492</name>
</gene>
<feature type="binding site" evidence="12">
    <location>
        <position position="224"/>
    </location>
    <ligand>
        <name>a divalent metal cation</name>
        <dbReference type="ChEBI" id="CHEBI:60240"/>
    </ligand>
</feature>
<evidence type="ECO:0000256" key="13">
    <source>
        <dbReference type="SAM" id="MobiDB-lite"/>
    </source>
</evidence>
<accession>A0A6A6HG60</accession>
<dbReference type="InterPro" id="IPR023801">
    <property type="entry name" value="His_deacetylse_dom"/>
</dbReference>
<name>A0A6A6HG60_VIRVR</name>
<dbReference type="GO" id="GO:0141221">
    <property type="term" value="F:histone deacetylase activity, hydrolytic mechanism"/>
    <property type="evidence" value="ECO:0007669"/>
    <property type="project" value="UniProtKB-EC"/>
</dbReference>